<reference evidence="2 3" key="1">
    <citation type="submission" date="2022-03" db="EMBL/GenBank/DDBJ databases">
        <title>Metagenome-assembled genomes from swine fecal metagenomes.</title>
        <authorList>
            <person name="Holman D.B."/>
            <person name="Kommadath A."/>
        </authorList>
    </citation>
    <scope>NUCLEOTIDE SEQUENCE [LARGE SCALE GENOMIC DNA]</scope>
    <source>
        <strain evidence="2">SUG147</strain>
    </source>
</reference>
<keyword evidence="1" id="KW-1133">Transmembrane helix</keyword>
<comment type="caution">
    <text evidence="2">The sequence shown here is derived from an EMBL/GenBank/DDBJ whole genome shotgun (WGS) entry which is preliminary data.</text>
</comment>
<keyword evidence="1" id="KW-0472">Membrane</keyword>
<protein>
    <submittedName>
        <fullName evidence="2">Uncharacterized protein</fullName>
    </submittedName>
</protein>
<evidence type="ECO:0000256" key="1">
    <source>
        <dbReference type="SAM" id="Phobius"/>
    </source>
</evidence>
<name>A0AAE3FKY8_9BACT</name>
<accession>A0AAE3FKY8</accession>
<organism evidence="2 3">
    <name type="scientific">Candidatus Colimorpha enterica</name>
    <dbReference type="NCBI Taxonomy" id="3083063"/>
    <lineage>
        <taxon>Bacteria</taxon>
        <taxon>Pseudomonadati</taxon>
        <taxon>Bacteroidota</taxon>
        <taxon>Bacteroidia</taxon>
        <taxon>Bacteroidales</taxon>
        <taxon>Candidatus Colimorpha</taxon>
    </lineage>
</organism>
<dbReference type="Proteomes" id="UP001139365">
    <property type="component" value="Unassembled WGS sequence"/>
</dbReference>
<keyword evidence="1" id="KW-0812">Transmembrane</keyword>
<dbReference type="EMBL" id="JALEMU010000153">
    <property type="protein sequence ID" value="MCI5756428.1"/>
    <property type="molecule type" value="Genomic_DNA"/>
</dbReference>
<feature type="transmembrane region" description="Helical" evidence="1">
    <location>
        <begin position="21"/>
        <end position="39"/>
    </location>
</feature>
<dbReference type="AlphaFoldDB" id="A0AAE3FKY8"/>
<evidence type="ECO:0000313" key="3">
    <source>
        <dbReference type="Proteomes" id="UP001139365"/>
    </source>
</evidence>
<gene>
    <name evidence="2" type="ORF">MR241_09080</name>
</gene>
<evidence type="ECO:0000313" key="2">
    <source>
        <dbReference type="EMBL" id="MCI5756428.1"/>
    </source>
</evidence>
<proteinExistence type="predicted"/>
<sequence>MDYMDEDGIKAPKGLVIFGKIIKWIFIIFVVLMLVWFAVCGRLQKGTQKVSGYVFTEKAAEMLEKSGSLTVYDLLAYNDVAKDRNLTEKLFFTDHVMLTKEPSQIQFMLRYNLMNGEIKEYTGGTDTPFVFVLKDDRGNSYRSCLTLTDSKLIYGYYRVIFEDIDLSEAEKLSLYVYRNTDGDLPELLDISTMWYSDGPAKDHELTASEKKTAAKTTDLVTITAPERNSEEGN</sequence>